<reference evidence="3" key="1">
    <citation type="submission" date="2016-11" db="UniProtKB">
        <authorList>
            <consortium name="WormBaseParasite"/>
        </authorList>
    </citation>
    <scope>IDENTIFICATION</scope>
</reference>
<feature type="chain" id="PRO_5009310988" evidence="1">
    <location>
        <begin position="18"/>
        <end position="209"/>
    </location>
</feature>
<dbReference type="WBParaSite" id="Hba_12138">
    <property type="protein sequence ID" value="Hba_12138"/>
    <property type="gene ID" value="Hba_12138"/>
</dbReference>
<dbReference type="AlphaFoldDB" id="A0A1I7X3G3"/>
<sequence>MKLSVACLLCVISVAWGFSFDEKIKSVKISPPLVNNGELYESAIPLLKDPSVGTIDLQRLSDHLVRVVSANYLMRRLPPASNCSCAMSAKAPMLAHLHITHSHDWITFHTPNNTGSQEDGCCLYNSLTSCFFNVFRMLLNSGSIWVSIHPNLTGLVPFPMFPHADVVYLVATVYSVDGFFPITSPTESKLAARSKMSVRDNPMSTSCVD</sequence>
<evidence type="ECO:0000256" key="1">
    <source>
        <dbReference type="SAM" id="SignalP"/>
    </source>
</evidence>
<name>A0A1I7X3G3_HETBA</name>
<accession>A0A1I7X3G3</accession>
<dbReference type="Proteomes" id="UP000095283">
    <property type="component" value="Unplaced"/>
</dbReference>
<protein>
    <submittedName>
        <fullName evidence="3">Secreted protein</fullName>
    </submittedName>
</protein>
<organism evidence="2 3">
    <name type="scientific">Heterorhabditis bacteriophora</name>
    <name type="common">Entomopathogenic nematode worm</name>
    <dbReference type="NCBI Taxonomy" id="37862"/>
    <lineage>
        <taxon>Eukaryota</taxon>
        <taxon>Metazoa</taxon>
        <taxon>Ecdysozoa</taxon>
        <taxon>Nematoda</taxon>
        <taxon>Chromadorea</taxon>
        <taxon>Rhabditida</taxon>
        <taxon>Rhabditina</taxon>
        <taxon>Rhabditomorpha</taxon>
        <taxon>Strongyloidea</taxon>
        <taxon>Heterorhabditidae</taxon>
        <taxon>Heterorhabditis</taxon>
    </lineage>
</organism>
<feature type="signal peptide" evidence="1">
    <location>
        <begin position="1"/>
        <end position="17"/>
    </location>
</feature>
<evidence type="ECO:0000313" key="3">
    <source>
        <dbReference type="WBParaSite" id="Hba_12138"/>
    </source>
</evidence>
<proteinExistence type="predicted"/>
<evidence type="ECO:0000313" key="2">
    <source>
        <dbReference type="Proteomes" id="UP000095283"/>
    </source>
</evidence>
<keyword evidence="2" id="KW-1185">Reference proteome</keyword>
<keyword evidence="1" id="KW-0732">Signal</keyword>